<dbReference type="AlphaFoldDB" id="W9UXY3"/>
<proteinExistence type="predicted"/>
<name>W9UXY3_9GAMM</name>
<keyword evidence="2" id="KW-1185">Reference proteome</keyword>
<evidence type="ECO:0000313" key="2">
    <source>
        <dbReference type="Proteomes" id="UP000019464"/>
    </source>
</evidence>
<dbReference type="RefSeq" id="WP_237748517.1">
    <property type="nucleotide sequence ID" value="NZ_AONB01000003.1"/>
</dbReference>
<organism evidence="1 2">
    <name type="scientific">Nitrincola nitratireducens</name>
    <dbReference type="NCBI Taxonomy" id="1229521"/>
    <lineage>
        <taxon>Bacteria</taxon>
        <taxon>Pseudomonadati</taxon>
        <taxon>Pseudomonadota</taxon>
        <taxon>Gammaproteobacteria</taxon>
        <taxon>Oceanospirillales</taxon>
        <taxon>Oceanospirillaceae</taxon>
        <taxon>Nitrincola</taxon>
    </lineage>
</organism>
<accession>W9UXY3</accession>
<gene>
    <name evidence="1" type="ORF">D791_00997</name>
</gene>
<protein>
    <submittedName>
        <fullName evidence="1">Uncharacterized protein</fullName>
    </submittedName>
</protein>
<reference evidence="1 2" key="2">
    <citation type="journal article" date="2015" name="Syst. Appl. Microbiol.">
        <title>Nitrincola nitratireducens sp. nov. isolated from a haloalkaline crater lake.</title>
        <authorList>
            <person name="Singh A."/>
            <person name="Vaidya B."/>
            <person name="Tanuku N.R."/>
            <person name="Pinnaka A.K."/>
        </authorList>
    </citation>
    <scope>NUCLEOTIDE SEQUENCE [LARGE SCALE GENOMIC DNA]</scope>
    <source>
        <strain evidence="1 2">AK23</strain>
    </source>
</reference>
<dbReference type="Proteomes" id="UP000019464">
    <property type="component" value="Unassembled WGS sequence"/>
</dbReference>
<reference evidence="2" key="1">
    <citation type="submission" date="2012-11" db="EMBL/GenBank/DDBJ databases">
        <authorList>
            <person name="Singh A."/>
            <person name="Pinnaka A.K."/>
            <person name="Vaidya B."/>
        </authorList>
    </citation>
    <scope>NUCLEOTIDE SEQUENCE [LARGE SCALE GENOMIC DNA]</scope>
    <source>
        <strain evidence="2">AK23</strain>
    </source>
</reference>
<dbReference type="EMBL" id="AONB01000003">
    <property type="protein sequence ID" value="EXJ12108.1"/>
    <property type="molecule type" value="Genomic_DNA"/>
</dbReference>
<evidence type="ECO:0000313" key="1">
    <source>
        <dbReference type="EMBL" id="EXJ12108.1"/>
    </source>
</evidence>
<sequence>MFALMIGISGMFHASYNYQDEFYLFDSLDQQKLYNSARNLEIIIWRLSHLKLPSGEPFLLTNGISDDGIFNLSFERLFGKMIAHQDMMARIISDKTNRTINKAFFSLATTALFPI</sequence>
<dbReference type="STRING" id="1229521.D791_00997"/>
<comment type="caution">
    <text evidence="1">The sequence shown here is derived from an EMBL/GenBank/DDBJ whole genome shotgun (WGS) entry which is preliminary data.</text>
</comment>